<evidence type="ECO:0000313" key="1">
    <source>
        <dbReference type="EMBL" id="CAG8983229.1"/>
    </source>
</evidence>
<dbReference type="OrthoDB" id="10314910at2759"/>
<keyword evidence="2" id="KW-1185">Reference proteome</keyword>
<dbReference type="Proteomes" id="UP000701801">
    <property type="component" value="Unassembled WGS sequence"/>
</dbReference>
<gene>
    <name evidence="1" type="ORF">HYALB_00002665</name>
</gene>
<dbReference type="AlphaFoldDB" id="A0A9N9M330"/>
<accession>A0A9N9M330</accession>
<evidence type="ECO:0000313" key="2">
    <source>
        <dbReference type="Proteomes" id="UP000701801"/>
    </source>
</evidence>
<dbReference type="EMBL" id="CAJVRM010000720">
    <property type="protein sequence ID" value="CAG8983229.1"/>
    <property type="molecule type" value="Genomic_DNA"/>
</dbReference>
<protein>
    <submittedName>
        <fullName evidence="1">Uncharacterized protein</fullName>
    </submittedName>
</protein>
<name>A0A9N9M330_9HELO</name>
<reference evidence="1" key="1">
    <citation type="submission" date="2021-07" db="EMBL/GenBank/DDBJ databases">
        <authorList>
            <person name="Durling M."/>
        </authorList>
    </citation>
    <scope>NUCLEOTIDE SEQUENCE</scope>
</reference>
<sequence length="64" mass="6948">MASSRAVAVVGKKGFPAKLGSRLDKVRSGRVTKRGLIPTQRNGKNKSGGFVLGFFFSKAKWPRL</sequence>
<organism evidence="1 2">
    <name type="scientific">Hymenoscyphus albidus</name>
    <dbReference type="NCBI Taxonomy" id="595503"/>
    <lineage>
        <taxon>Eukaryota</taxon>
        <taxon>Fungi</taxon>
        <taxon>Dikarya</taxon>
        <taxon>Ascomycota</taxon>
        <taxon>Pezizomycotina</taxon>
        <taxon>Leotiomycetes</taxon>
        <taxon>Helotiales</taxon>
        <taxon>Helotiaceae</taxon>
        <taxon>Hymenoscyphus</taxon>
    </lineage>
</organism>
<proteinExistence type="predicted"/>
<comment type="caution">
    <text evidence="1">The sequence shown here is derived from an EMBL/GenBank/DDBJ whole genome shotgun (WGS) entry which is preliminary data.</text>
</comment>